<dbReference type="SUPFAM" id="SSF48264">
    <property type="entry name" value="Cytochrome P450"/>
    <property type="match status" value="1"/>
</dbReference>
<organism evidence="10 11">
    <name type="scientific">Penicillium brevicompactum</name>
    <dbReference type="NCBI Taxonomy" id="5074"/>
    <lineage>
        <taxon>Eukaryota</taxon>
        <taxon>Fungi</taxon>
        <taxon>Dikarya</taxon>
        <taxon>Ascomycota</taxon>
        <taxon>Pezizomycotina</taxon>
        <taxon>Eurotiomycetes</taxon>
        <taxon>Eurotiomycetidae</taxon>
        <taxon>Eurotiales</taxon>
        <taxon>Aspergillaceae</taxon>
        <taxon>Penicillium</taxon>
    </lineage>
</organism>
<reference evidence="10" key="2">
    <citation type="journal article" date="2023" name="IMA Fungus">
        <title>Comparative genomic study of the Penicillium genus elucidates a diverse pangenome and 15 lateral gene transfer events.</title>
        <authorList>
            <person name="Petersen C."/>
            <person name="Sorensen T."/>
            <person name="Nielsen M.R."/>
            <person name="Sondergaard T.E."/>
            <person name="Sorensen J.L."/>
            <person name="Fitzpatrick D.A."/>
            <person name="Frisvad J.C."/>
            <person name="Nielsen K.L."/>
        </authorList>
    </citation>
    <scope>NUCLEOTIDE SEQUENCE</scope>
    <source>
        <strain evidence="10">IBT 35673</strain>
    </source>
</reference>
<evidence type="ECO:0000256" key="2">
    <source>
        <dbReference type="ARBA" id="ARBA00010617"/>
    </source>
</evidence>
<evidence type="ECO:0000256" key="6">
    <source>
        <dbReference type="ARBA" id="ARBA00023004"/>
    </source>
</evidence>
<comment type="similarity">
    <text evidence="2">Belongs to the cytochrome P450 family.</text>
</comment>
<dbReference type="InterPro" id="IPR050364">
    <property type="entry name" value="Cytochrome_P450_fung"/>
</dbReference>
<sequence length="526" mass="59656">MTWATPFQLGDSDDTRVYVFIAAFAALCLTFLLPWATTRRGKLPPGPKGLPLIGNLHQFPKVDLRITFAKWHKQYGPLVGLRLGPGKTLIVIGTHSVAKELFGSRGRTYSSRPRMVMASECMSKSMQTSLLPYGPQWKIHNQIQLSLIGARKVRLYEEIMQHATVRVLRELEQNKDHAKTFNRYLFSVIFGLTYGLRLEDCEAEFEEILGIADSFTEAIVGGQWAVDVFPVLNHLPSCVAPWKRVGKKFYMRMRAWLEKNTQAALASNSWNWTKEVHTPENLRQLSPHELQHVLGVLFEAGVDSVATVLEFFVTSCGSHPHVVARAQAEIDEVVGADRLPSLDDIKSLPYVSAVIDEVLRWRPIGPEGLPHQTMQDDLYRGYHIPKGATVIFSHWAAQMEEETWTDPLLFRPERWLETNANKQHTSPYGYGRRACPGNRFARMALDLVIPRLLWAFEFDVWRGENKNDSFDPCEMMQGSALLKPAPFSATFKPRSAQRKPVLDESYRKATAFDLGEMLNELGKAFA</sequence>
<keyword evidence="9" id="KW-0812">Transmembrane</keyword>
<dbReference type="GO" id="GO:0020037">
    <property type="term" value="F:heme binding"/>
    <property type="evidence" value="ECO:0007669"/>
    <property type="project" value="InterPro"/>
</dbReference>
<dbReference type="GO" id="GO:0016705">
    <property type="term" value="F:oxidoreductase activity, acting on paired donors, with incorporation or reduction of molecular oxygen"/>
    <property type="evidence" value="ECO:0007669"/>
    <property type="project" value="InterPro"/>
</dbReference>
<dbReference type="InterPro" id="IPR002401">
    <property type="entry name" value="Cyt_P450_E_grp-I"/>
</dbReference>
<dbReference type="Gene3D" id="1.10.630.10">
    <property type="entry name" value="Cytochrome P450"/>
    <property type="match status" value="1"/>
</dbReference>
<dbReference type="GO" id="GO:0004497">
    <property type="term" value="F:monooxygenase activity"/>
    <property type="evidence" value="ECO:0007669"/>
    <property type="project" value="UniProtKB-KW"/>
</dbReference>
<accession>A0A9W9QK59</accession>
<evidence type="ECO:0008006" key="12">
    <source>
        <dbReference type="Google" id="ProtNLM"/>
    </source>
</evidence>
<feature type="transmembrane region" description="Helical" evidence="9">
    <location>
        <begin position="17"/>
        <end position="36"/>
    </location>
</feature>
<dbReference type="AlphaFoldDB" id="A0A9W9QK59"/>
<evidence type="ECO:0000256" key="4">
    <source>
        <dbReference type="ARBA" id="ARBA00022723"/>
    </source>
</evidence>
<dbReference type="InterPro" id="IPR001128">
    <property type="entry name" value="Cyt_P450"/>
</dbReference>
<evidence type="ECO:0000256" key="9">
    <source>
        <dbReference type="SAM" id="Phobius"/>
    </source>
</evidence>
<keyword evidence="3 8" id="KW-0349">Heme</keyword>
<evidence type="ECO:0000256" key="8">
    <source>
        <dbReference type="PIRSR" id="PIRSR602401-1"/>
    </source>
</evidence>
<comment type="caution">
    <text evidence="10">The sequence shown here is derived from an EMBL/GenBank/DDBJ whole genome shotgun (WGS) entry which is preliminary data.</text>
</comment>
<dbReference type="CDD" id="cd11065">
    <property type="entry name" value="CYP64-like"/>
    <property type="match status" value="1"/>
</dbReference>
<dbReference type="PANTHER" id="PTHR46300:SF1">
    <property type="entry name" value="P450, PUTATIVE (EUROFUNG)-RELATED"/>
    <property type="match status" value="1"/>
</dbReference>
<gene>
    <name evidence="10" type="ORF">N7452_006176</name>
</gene>
<proteinExistence type="inferred from homology"/>
<dbReference type="PRINTS" id="PR00385">
    <property type="entry name" value="P450"/>
</dbReference>
<feature type="binding site" description="axial binding residue" evidence="8">
    <location>
        <position position="435"/>
    </location>
    <ligand>
        <name>heme</name>
        <dbReference type="ChEBI" id="CHEBI:30413"/>
    </ligand>
    <ligandPart>
        <name>Fe</name>
        <dbReference type="ChEBI" id="CHEBI:18248"/>
    </ligandPart>
</feature>
<evidence type="ECO:0000256" key="1">
    <source>
        <dbReference type="ARBA" id="ARBA00001971"/>
    </source>
</evidence>
<keyword evidence="6 8" id="KW-0408">Iron</keyword>
<protein>
    <recommendedName>
        <fullName evidence="12">Cytochrome P450</fullName>
    </recommendedName>
</protein>
<reference evidence="10" key="1">
    <citation type="submission" date="2022-12" db="EMBL/GenBank/DDBJ databases">
        <authorList>
            <person name="Petersen C."/>
        </authorList>
    </citation>
    <scope>NUCLEOTIDE SEQUENCE</scope>
    <source>
        <strain evidence="10">IBT 35673</strain>
    </source>
</reference>
<keyword evidence="4 8" id="KW-0479">Metal-binding</keyword>
<evidence type="ECO:0000313" key="11">
    <source>
        <dbReference type="Proteomes" id="UP001147695"/>
    </source>
</evidence>
<dbReference type="PANTHER" id="PTHR46300">
    <property type="entry name" value="P450, PUTATIVE (EUROFUNG)-RELATED-RELATED"/>
    <property type="match status" value="1"/>
</dbReference>
<name>A0A9W9QK59_PENBR</name>
<dbReference type="EMBL" id="JAPZBQ010000003">
    <property type="protein sequence ID" value="KAJ5339448.1"/>
    <property type="molecule type" value="Genomic_DNA"/>
</dbReference>
<evidence type="ECO:0000256" key="3">
    <source>
        <dbReference type="ARBA" id="ARBA00022617"/>
    </source>
</evidence>
<keyword evidence="9" id="KW-0472">Membrane</keyword>
<keyword evidence="9" id="KW-1133">Transmembrane helix</keyword>
<keyword evidence="7" id="KW-0503">Monooxygenase</keyword>
<dbReference type="GO" id="GO:0005506">
    <property type="term" value="F:iron ion binding"/>
    <property type="evidence" value="ECO:0007669"/>
    <property type="project" value="InterPro"/>
</dbReference>
<comment type="cofactor">
    <cofactor evidence="1 8">
        <name>heme</name>
        <dbReference type="ChEBI" id="CHEBI:30413"/>
    </cofactor>
</comment>
<dbReference type="Pfam" id="PF00067">
    <property type="entry name" value="p450"/>
    <property type="match status" value="1"/>
</dbReference>
<evidence type="ECO:0000256" key="5">
    <source>
        <dbReference type="ARBA" id="ARBA00023002"/>
    </source>
</evidence>
<dbReference type="Proteomes" id="UP001147695">
    <property type="component" value="Unassembled WGS sequence"/>
</dbReference>
<dbReference type="GO" id="GO:0043386">
    <property type="term" value="P:mycotoxin biosynthetic process"/>
    <property type="evidence" value="ECO:0007669"/>
    <property type="project" value="UniProtKB-ARBA"/>
</dbReference>
<dbReference type="InterPro" id="IPR036396">
    <property type="entry name" value="Cyt_P450_sf"/>
</dbReference>
<dbReference type="PRINTS" id="PR00463">
    <property type="entry name" value="EP450I"/>
</dbReference>
<evidence type="ECO:0000256" key="7">
    <source>
        <dbReference type="ARBA" id="ARBA00023033"/>
    </source>
</evidence>
<keyword evidence="5" id="KW-0560">Oxidoreductase</keyword>
<evidence type="ECO:0000313" key="10">
    <source>
        <dbReference type="EMBL" id="KAJ5339448.1"/>
    </source>
</evidence>